<feature type="non-terminal residue" evidence="5">
    <location>
        <position position="1"/>
    </location>
</feature>
<dbReference type="PANTHER" id="PTHR43775">
    <property type="entry name" value="FATTY ACID SYNTHASE"/>
    <property type="match status" value="1"/>
</dbReference>
<dbReference type="SUPFAM" id="SSF47336">
    <property type="entry name" value="ACP-like"/>
    <property type="match status" value="1"/>
</dbReference>
<evidence type="ECO:0000256" key="1">
    <source>
        <dbReference type="ARBA" id="ARBA00022450"/>
    </source>
</evidence>
<organism evidence="5 6">
    <name type="scientific">Candidatus Viridilinea halotolerans</name>
    <dbReference type="NCBI Taxonomy" id="2491704"/>
    <lineage>
        <taxon>Bacteria</taxon>
        <taxon>Bacillati</taxon>
        <taxon>Chloroflexota</taxon>
        <taxon>Chloroflexia</taxon>
        <taxon>Chloroflexales</taxon>
        <taxon>Chloroflexineae</taxon>
        <taxon>Oscillochloridaceae</taxon>
        <taxon>Candidatus Viridilinea</taxon>
    </lineage>
</organism>
<protein>
    <submittedName>
        <fullName evidence="5">SDR family NAD(P)-dependent oxidoreductase</fullName>
    </submittedName>
</protein>
<dbReference type="SMART" id="SM00823">
    <property type="entry name" value="PKS_PP"/>
    <property type="match status" value="1"/>
</dbReference>
<dbReference type="Gene3D" id="1.10.1200.10">
    <property type="entry name" value="ACP-like"/>
    <property type="match status" value="1"/>
</dbReference>
<feature type="region of interest" description="Disordered" evidence="3">
    <location>
        <begin position="359"/>
        <end position="383"/>
    </location>
</feature>
<accession>A0A426UC74</accession>
<dbReference type="Proteomes" id="UP000280307">
    <property type="component" value="Unassembled WGS sequence"/>
</dbReference>
<dbReference type="InterPro" id="IPR009081">
    <property type="entry name" value="PP-bd_ACP"/>
</dbReference>
<keyword evidence="1" id="KW-0596">Phosphopantetheine</keyword>
<evidence type="ECO:0000259" key="4">
    <source>
        <dbReference type="PROSITE" id="PS50075"/>
    </source>
</evidence>
<feature type="domain" description="Carrier" evidence="4">
    <location>
        <begin position="277"/>
        <end position="351"/>
    </location>
</feature>
<name>A0A426UC74_9CHLR</name>
<dbReference type="InterPro" id="IPR020806">
    <property type="entry name" value="PKS_PP-bd"/>
</dbReference>
<evidence type="ECO:0000313" key="6">
    <source>
        <dbReference type="Proteomes" id="UP000280307"/>
    </source>
</evidence>
<comment type="caution">
    <text evidence="5">The sequence shown here is derived from an EMBL/GenBank/DDBJ whole genome shotgun (WGS) entry which is preliminary data.</text>
</comment>
<dbReference type="CDD" id="cd08955">
    <property type="entry name" value="KR_2_FAS_SDR_x"/>
    <property type="match status" value="1"/>
</dbReference>
<keyword evidence="2" id="KW-0597">Phosphoprotein</keyword>
<dbReference type="PANTHER" id="PTHR43775:SF37">
    <property type="entry name" value="SI:DKEY-61P9.11"/>
    <property type="match status" value="1"/>
</dbReference>
<dbReference type="InterPro" id="IPR013968">
    <property type="entry name" value="PKS_KR"/>
</dbReference>
<dbReference type="GO" id="GO:0031177">
    <property type="term" value="F:phosphopantetheine binding"/>
    <property type="evidence" value="ECO:0007669"/>
    <property type="project" value="InterPro"/>
</dbReference>
<dbReference type="Pfam" id="PF08659">
    <property type="entry name" value="KR"/>
    <property type="match status" value="1"/>
</dbReference>
<reference evidence="5 6" key="1">
    <citation type="submission" date="2018-12" db="EMBL/GenBank/DDBJ databases">
        <title>Genome Sequence of Candidatus Viridilinea halotolerans isolated from saline sulfide-rich spring.</title>
        <authorList>
            <person name="Grouzdev D.S."/>
            <person name="Burganskaya E.I."/>
            <person name="Krutkina M.S."/>
            <person name="Sukhacheva M.V."/>
            <person name="Gorlenko V.M."/>
        </authorList>
    </citation>
    <scope>NUCLEOTIDE SEQUENCE [LARGE SCALE GENOMIC DNA]</scope>
    <source>
        <strain evidence="5">Chok-6</strain>
    </source>
</reference>
<dbReference type="AlphaFoldDB" id="A0A426UC74"/>
<evidence type="ECO:0000256" key="2">
    <source>
        <dbReference type="ARBA" id="ARBA00022553"/>
    </source>
</evidence>
<dbReference type="SUPFAM" id="SSF51735">
    <property type="entry name" value="NAD(P)-binding Rossmann-fold domains"/>
    <property type="match status" value="1"/>
</dbReference>
<dbReference type="SMART" id="SM00822">
    <property type="entry name" value="PKS_KR"/>
    <property type="match status" value="1"/>
</dbReference>
<dbReference type="InterPro" id="IPR036291">
    <property type="entry name" value="NAD(P)-bd_dom_sf"/>
</dbReference>
<dbReference type="Pfam" id="PF00550">
    <property type="entry name" value="PP-binding"/>
    <property type="match status" value="1"/>
</dbReference>
<dbReference type="GO" id="GO:0004312">
    <property type="term" value="F:fatty acid synthase activity"/>
    <property type="evidence" value="ECO:0007669"/>
    <property type="project" value="TreeGrafter"/>
</dbReference>
<dbReference type="GO" id="GO:0006633">
    <property type="term" value="P:fatty acid biosynthetic process"/>
    <property type="evidence" value="ECO:0007669"/>
    <property type="project" value="TreeGrafter"/>
</dbReference>
<dbReference type="InterPro" id="IPR057326">
    <property type="entry name" value="KR_dom"/>
</dbReference>
<dbReference type="EMBL" id="RSAS01000026">
    <property type="protein sequence ID" value="RRR78220.1"/>
    <property type="molecule type" value="Genomic_DNA"/>
</dbReference>
<sequence>RFAARLVPWQHQGEQVTISLDPQASYLITGGLGALGLQTAQQLVADGARRLVLSSRRTELSAAQQQAIAQLEAAGAMVAVVGADVAEADAVQYLLDRCAALGPLRGIVHAAGMTDDGVLAAQTPTRLAGVMRPKAEGAWHLHRLTTGYELDFFIGFSSLASAIGSSGQSNYAAANGFLDGLLHARRAQGLTGQSINWGPWSAIGLAAHLTATMQRQGIGMISPAQGRAIFCYLMRHATAHVAVLPLAHPRHTSTVMPASRRNLYQDYSTLAPAERHAFMLNYITQQLMTIGGFTSNQLDHDQNLLNIGIDSLMAIELRNRINQTFALTLPISLLLQEISLSLLAQHIVETLASTSVDHTANSDAAPQNDLPPLHATEGGDADAGYTIAEGEI</sequence>
<proteinExistence type="predicted"/>
<dbReference type="InterPro" id="IPR036736">
    <property type="entry name" value="ACP-like_sf"/>
</dbReference>
<dbReference type="InterPro" id="IPR050091">
    <property type="entry name" value="PKS_NRPS_Biosynth_Enz"/>
</dbReference>
<gene>
    <name evidence="5" type="ORF">EI684_00595</name>
</gene>
<dbReference type="PROSITE" id="PS50075">
    <property type="entry name" value="CARRIER"/>
    <property type="match status" value="1"/>
</dbReference>
<dbReference type="Gene3D" id="3.40.50.720">
    <property type="entry name" value="NAD(P)-binding Rossmann-like Domain"/>
    <property type="match status" value="1"/>
</dbReference>
<evidence type="ECO:0000313" key="5">
    <source>
        <dbReference type="EMBL" id="RRR78220.1"/>
    </source>
</evidence>
<evidence type="ECO:0000256" key="3">
    <source>
        <dbReference type="SAM" id="MobiDB-lite"/>
    </source>
</evidence>